<feature type="region of interest" description="Disordered" evidence="1">
    <location>
        <begin position="1"/>
        <end position="25"/>
    </location>
</feature>
<dbReference type="EMBL" id="JAQOWY010000313">
    <property type="protein sequence ID" value="KAK1844397.1"/>
    <property type="molecule type" value="Genomic_DNA"/>
</dbReference>
<comment type="caution">
    <text evidence="2">The sequence shown here is derived from an EMBL/GenBank/DDBJ whole genome shotgun (WGS) entry which is preliminary data.</text>
</comment>
<accession>A0AAD9EE59</accession>
<proteinExistence type="predicted"/>
<name>A0AAD9EE59_9PEZI</name>
<sequence>MMTGRRHCRDPNRDRVQHEPEDEKLRQQNRERIQDNLHLPGFTLPKDVFGINHKHWWKPLVANPHSVGYGYGIFHLKKASRVEVAERLSEVYEAALAELRFKGSLGHVTGKVVRNHVLHPDLYKAIHSRLVTIDKDWAALREDKRKRDLTYGMNKYDEARRKYLPRPTPLESLGDDAPTFTRLWFLVDRWLELTTDGNTVLNLDNGTSALIAGLDPVPLPMTTSKFAKCIGPRDQQNVKASTNSSIFDFASIYDSLRTDIEDMLARENIQLAQRIKQLEDENSVMLPELKRLRATLASTRESRLDKWSWKLQSYNEKQRKEGKPYFGSREMFGFLQFVEQQEAKERI</sequence>
<feature type="compositionally biased region" description="Basic and acidic residues" evidence="1">
    <location>
        <begin position="9"/>
        <end position="25"/>
    </location>
</feature>
<gene>
    <name evidence="2" type="ORF">CCHR01_12977</name>
</gene>
<dbReference type="AlphaFoldDB" id="A0AAD9EE59"/>
<evidence type="ECO:0000313" key="3">
    <source>
        <dbReference type="Proteomes" id="UP001243330"/>
    </source>
</evidence>
<organism evidence="2 3">
    <name type="scientific">Colletotrichum chrysophilum</name>
    <dbReference type="NCBI Taxonomy" id="1836956"/>
    <lineage>
        <taxon>Eukaryota</taxon>
        <taxon>Fungi</taxon>
        <taxon>Dikarya</taxon>
        <taxon>Ascomycota</taxon>
        <taxon>Pezizomycotina</taxon>
        <taxon>Sordariomycetes</taxon>
        <taxon>Hypocreomycetidae</taxon>
        <taxon>Glomerellales</taxon>
        <taxon>Glomerellaceae</taxon>
        <taxon>Colletotrichum</taxon>
        <taxon>Colletotrichum gloeosporioides species complex</taxon>
    </lineage>
</organism>
<reference evidence="2" key="1">
    <citation type="submission" date="2023-01" db="EMBL/GenBank/DDBJ databases">
        <title>Colletotrichum chrysophilum M932 genome sequence.</title>
        <authorList>
            <person name="Baroncelli R."/>
        </authorList>
    </citation>
    <scope>NUCLEOTIDE SEQUENCE</scope>
    <source>
        <strain evidence="2">M932</strain>
    </source>
</reference>
<dbReference type="Proteomes" id="UP001243330">
    <property type="component" value="Unassembled WGS sequence"/>
</dbReference>
<protein>
    <submittedName>
        <fullName evidence="2">Uncharacterized protein</fullName>
    </submittedName>
</protein>
<evidence type="ECO:0000256" key="1">
    <source>
        <dbReference type="SAM" id="MobiDB-lite"/>
    </source>
</evidence>
<keyword evidence="3" id="KW-1185">Reference proteome</keyword>
<evidence type="ECO:0000313" key="2">
    <source>
        <dbReference type="EMBL" id="KAK1844397.1"/>
    </source>
</evidence>